<keyword evidence="2" id="KW-1185">Reference proteome</keyword>
<comment type="caution">
    <text evidence="1">The sequence shown here is derived from an EMBL/GenBank/DDBJ whole genome shotgun (WGS) entry which is preliminary data.</text>
</comment>
<protein>
    <submittedName>
        <fullName evidence="1">Uncharacterized protein</fullName>
    </submittedName>
</protein>
<dbReference type="RefSeq" id="WP_126144673.1">
    <property type="nucleotide sequence ID" value="NZ_RXHU01000110.1"/>
</dbReference>
<proteinExistence type="predicted"/>
<evidence type="ECO:0000313" key="2">
    <source>
        <dbReference type="Proteomes" id="UP000276128"/>
    </source>
</evidence>
<dbReference type="EMBL" id="RXHU01000110">
    <property type="protein sequence ID" value="RTE02847.1"/>
    <property type="molecule type" value="Genomic_DNA"/>
</dbReference>
<dbReference type="AlphaFoldDB" id="A0A430J588"/>
<dbReference type="Proteomes" id="UP000276128">
    <property type="component" value="Unassembled WGS sequence"/>
</dbReference>
<accession>A0A430J588</accession>
<reference evidence="1 2" key="1">
    <citation type="submission" date="2018-12" db="EMBL/GenBank/DDBJ databases">
        <title>Bacillus ochoae sp. nov., Paenibacillus whitsoniae sp. nov., Paenibacillus spiritus sp. nov. Isolated from the Mars Exploration Rover during spacecraft assembly.</title>
        <authorList>
            <person name="Seuylemezian A."/>
            <person name="Vaishampayan P."/>
        </authorList>
    </citation>
    <scope>NUCLEOTIDE SEQUENCE [LARGE SCALE GENOMIC DNA]</scope>
    <source>
        <strain evidence="1 2">MER 54</strain>
    </source>
</reference>
<evidence type="ECO:0000313" key="1">
    <source>
        <dbReference type="EMBL" id="RTE02847.1"/>
    </source>
</evidence>
<gene>
    <name evidence="1" type="ORF">EJQ19_28745</name>
</gene>
<organism evidence="1 2">
    <name type="scientific">Paenibacillus whitsoniae</name>
    <dbReference type="NCBI Taxonomy" id="2496558"/>
    <lineage>
        <taxon>Bacteria</taxon>
        <taxon>Bacillati</taxon>
        <taxon>Bacillota</taxon>
        <taxon>Bacilli</taxon>
        <taxon>Bacillales</taxon>
        <taxon>Paenibacillaceae</taxon>
        <taxon>Paenibacillus</taxon>
    </lineage>
</organism>
<dbReference type="OrthoDB" id="2382111at2"/>
<name>A0A430J588_9BACL</name>
<sequence>MERKVEETLRACIQHWNAMASADEEDQEGAADHFQSSFYVWIEAVREWVQGMQSAPESLDAFMALPDVEEIMDLLPAPLHLNFETEAELILDDFIREEEDRYD</sequence>